<evidence type="ECO:0000313" key="2">
    <source>
        <dbReference type="EMBL" id="PUU76887.1"/>
    </source>
</evidence>
<dbReference type="Proteomes" id="UP000244722">
    <property type="component" value="Unassembled WGS sequence"/>
</dbReference>
<keyword evidence="1" id="KW-0732">Signal</keyword>
<dbReference type="EMBL" id="NESQ01000170">
    <property type="protein sequence ID" value="PUU76887.1"/>
    <property type="molecule type" value="Genomic_DNA"/>
</dbReference>
<feature type="chain" id="PRO_5015395447" description="Secreted protein" evidence="1">
    <location>
        <begin position="24"/>
        <end position="78"/>
    </location>
</feature>
<keyword evidence="3" id="KW-1185">Reference proteome</keyword>
<protein>
    <recommendedName>
        <fullName evidence="4">Secreted protein</fullName>
    </recommendedName>
</protein>
<evidence type="ECO:0008006" key="4">
    <source>
        <dbReference type="Google" id="ProtNLM"/>
    </source>
</evidence>
<proteinExistence type="predicted"/>
<sequence>MVANRVVWLAGVVIVLLSWWADGMWGAVGRRCQDVGSVWHDTVGSRRICRTSVYATVLMAYAHLLAEGKVCPRHLPTR</sequence>
<name>A0A2T6ZN27_TUBBO</name>
<dbReference type="AlphaFoldDB" id="A0A2T6ZN27"/>
<evidence type="ECO:0000313" key="3">
    <source>
        <dbReference type="Proteomes" id="UP000244722"/>
    </source>
</evidence>
<feature type="signal peptide" evidence="1">
    <location>
        <begin position="1"/>
        <end position="23"/>
    </location>
</feature>
<gene>
    <name evidence="2" type="ORF">B9Z19DRAFT_1087353</name>
</gene>
<organism evidence="2 3">
    <name type="scientific">Tuber borchii</name>
    <name type="common">White truffle</name>
    <dbReference type="NCBI Taxonomy" id="42251"/>
    <lineage>
        <taxon>Eukaryota</taxon>
        <taxon>Fungi</taxon>
        <taxon>Dikarya</taxon>
        <taxon>Ascomycota</taxon>
        <taxon>Pezizomycotina</taxon>
        <taxon>Pezizomycetes</taxon>
        <taxon>Pezizales</taxon>
        <taxon>Tuberaceae</taxon>
        <taxon>Tuber</taxon>
    </lineage>
</organism>
<evidence type="ECO:0000256" key="1">
    <source>
        <dbReference type="SAM" id="SignalP"/>
    </source>
</evidence>
<reference evidence="2 3" key="1">
    <citation type="submission" date="2017-04" db="EMBL/GenBank/DDBJ databases">
        <title>Draft genome sequence of Tuber borchii Vittad., a whitish edible truffle.</title>
        <authorList>
            <consortium name="DOE Joint Genome Institute"/>
            <person name="Murat C."/>
            <person name="Kuo A."/>
            <person name="Barry K.W."/>
            <person name="Clum A."/>
            <person name="Dockter R.B."/>
            <person name="Fauchery L."/>
            <person name="Iotti M."/>
            <person name="Kohler A."/>
            <person name="Labutti K."/>
            <person name="Lindquist E.A."/>
            <person name="Lipzen A."/>
            <person name="Ohm R.A."/>
            <person name="Wang M."/>
            <person name="Grigoriev I.V."/>
            <person name="Zambonelli A."/>
            <person name="Martin F.M."/>
        </authorList>
    </citation>
    <scope>NUCLEOTIDE SEQUENCE [LARGE SCALE GENOMIC DNA]</scope>
    <source>
        <strain evidence="2 3">Tbo3840</strain>
    </source>
</reference>
<accession>A0A2T6ZN27</accession>
<comment type="caution">
    <text evidence="2">The sequence shown here is derived from an EMBL/GenBank/DDBJ whole genome shotgun (WGS) entry which is preliminary data.</text>
</comment>